<comment type="caution">
    <text evidence="2">The sequence shown here is derived from an EMBL/GenBank/DDBJ whole genome shotgun (WGS) entry which is preliminary data.</text>
</comment>
<dbReference type="InterPro" id="IPR006121">
    <property type="entry name" value="HMA_dom"/>
</dbReference>
<proteinExistence type="predicted"/>
<dbReference type="OrthoDB" id="6658742at2"/>
<feature type="domain" description="HMA" evidence="1">
    <location>
        <begin position="4"/>
        <end position="70"/>
    </location>
</feature>
<dbReference type="SUPFAM" id="SSF55008">
    <property type="entry name" value="HMA, heavy metal-associated domain"/>
    <property type="match status" value="1"/>
</dbReference>
<evidence type="ECO:0000313" key="3">
    <source>
        <dbReference type="Proteomes" id="UP000247746"/>
    </source>
</evidence>
<accession>A0A2V4UJ57</accession>
<name>A0A2V4UJ57_9GAMM</name>
<gene>
    <name evidence="2" type="ORF">DFP82_10543</name>
</gene>
<sequence>MSMQMAQVSIENINDAAGLDSVMTALKNITGVTAIDLDTTRHVATVRYEDTDTSIHALTAAISMVDYVTQPFPIDAPQNPHHND</sequence>
<dbReference type="GO" id="GO:0046872">
    <property type="term" value="F:metal ion binding"/>
    <property type="evidence" value="ECO:0007669"/>
    <property type="project" value="InterPro"/>
</dbReference>
<dbReference type="InterPro" id="IPR036163">
    <property type="entry name" value="HMA_dom_sf"/>
</dbReference>
<dbReference type="AlphaFoldDB" id="A0A2V4UJ57"/>
<protein>
    <submittedName>
        <fullName evidence="2">Copper chaperone CopZ</fullName>
    </submittedName>
</protein>
<dbReference type="EMBL" id="QJSU01000005">
    <property type="protein sequence ID" value="PYE38889.1"/>
    <property type="molecule type" value="Genomic_DNA"/>
</dbReference>
<organism evidence="2 3">
    <name type="scientific">Psychrobacter fozii</name>
    <dbReference type="NCBI Taxonomy" id="198480"/>
    <lineage>
        <taxon>Bacteria</taxon>
        <taxon>Pseudomonadati</taxon>
        <taxon>Pseudomonadota</taxon>
        <taxon>Gammaproteobacteria</taxon>
        <taxon>Moraxellales</taxon>
        <taxon>Moraxellaceae</taxon>
        <taxon>Psychrobacter</taxon>
    </lineage>
</organism>
<dbReference type="PROSITE" id="PS50846">
    <property type="entry name" value="HMA_2"/>
    <property type="match status" value="1"/>
</dbReference>
<evidence type="ECO:0000259" key="1">
    <source>
        <dbReference type="PROSITE" id="PS50846"/>
    </source>
</evidence>
<keyword evidence="3" id="KW-1185">Reference proteome</keyword>
<dbReference type="RefSeq" id="WP_110923146.1">
    <property type="nucleotide sequence ID" value="NZ_QJSU01000005.1"/>
</dbReference>
<evidence type="ECO:0000313" key="2">
    <source>
        <dbReference type="EMBL" id="PYE38889.1"/>
    </source>
</evidence>
<dbReference type="Gene3D" id="3.30.70.100">
    <property type="match status" value="1"/>
</dbReference>
<reference evidence="2 3" key="1">
    <citation type="submission" date="2018-06" db="EMBL/GenBank/DDBJ databases">
        <title>Genomic Encyclopedia of Type Strains, Phase III (KMG-III): the genomes of soil and plant-associated and newly described type strains.</title>
        <authorList>
            <person name="Whitman W."/>
        </authorList>
    </citation>
    <scope>NUCLEOTIDE SEQUENCE [LARGE SCALE GENOMIC DNA]</scope>
    <source>
        <strain evidence="2 3">CECT 5889</strain>
    </source>
</reference>
<dbReference type="Pfam" id="PF00403">
    <property type="entry name" value="HMA"/>
    <property type="match status" value="1"/>
</dbReference>
<dbReference type="Proteomes" id="UP000247746">
    <property type="component" value="Unassembled WGS sequence"/>
</dbReference>